<dbReference type="Proteomes" id="UP001484097">
    <property type="component" value="Unassembled WGS sequence"/>
</dbReference>
<dbReference type="InterPro" id="IPR036388">
    <property type="entry name" value="WH-like_DNA-bd_sf"/>
</dbReference>
<evidence type="ECO:0000313" key="8">
    <source>
        <dbReference type="Proteomes" id="UP001484097"/>
    </source>
</evidence>
<dbReference type="Pfam" id="PF09339">
    <property type="entry name" value="HTH_IclR"/>
    <property type="match status" value="1"/>
</dbReference>
<keyword evidence="3" id="KW-0804">Transcription</keyword>
<proteinExistence type="predicted"/>
<dbReference type="InterPro" id="IPR050707">
    <property type="entry name" value="HTH_MetabolicPath_Reg"/>
</dbReference>
<organism evidence="7 8">
    <name type="scientific">Citricoccus nitrophenolicus</name>
    <dbReference type="NCBI Taxonomy" id="863575"/>
    <lineage>
        <taxon>Bacteria</taxon>
        <taxon>Bacillati</taxon>
        <taxon>Actinomycetota</taxon>
        <taxon>Actinomycetes</taxon>
        <taxon>Micrococcales</taxon>
        <taxon>Micrococcaceae</taxon>
        <taxon>Citricoccus</taxon>
    </lineage>
</organism>
<dbReference type="SMART" id="SM00346">
    <property type="entry name" value="HTH_ICLR"/>
    <property type="match status" value="1"/>
</dbReference>
<evidence type="ECO:0000313" key="7">
    <source>
        <dbReference type="EMBL" id="MEO9248045.1"/>
    </source>
</evidence>
<keyword evidence="1" id="KW-0805">Transcription regulation</keyword>
<name>A0ABV0IIZ0_9MICC</name>
<dbReference type="Pfam" id="PF01614">
    <property type="entry name" value="IclR_C"/>
    <property type="match status" value="1"/>
</dbReference>
<evidence type="ECO:0000259" key="5">
    <source>
        <dbReference type="PROSITE" id="PS51077"/>
    </source>
</evidence>
<sequence length="288" mass="31727">MAILEAFEDEPRSLSMSQIAAASGLPTSTAHRLIRELTEWGALSRDHNGRYQIGIRLWELSQNAGRQLRDTARPYLQDLYMLTQETAIIGMREGYTALTLDRVYGSGKLPKTSPVGSRLPLHATAVGLVLLAYEDDWFQQTYLQRTLESFTDRTLADAGQLARELERIKQRGYARTVESVRPGAGAVAVPVFNDDGHVVVALGLVLTAARAKAAADRHLPVLKGIAQKVQQAALYRRAPYRQLWPAFPSPRTQRKAEPGPAPDHPGLIHPDGQRAAAPVSVPAQENRE</sequence>
<gene>
    <name evidence="7" type="ORF">ABDK96_10155</name>
</gene>
<reference evidence="7 8" key="1">
    <citation type="submission" date="2024-05" db="EMBL/GenBank/DDBJ databases">
        <authorList>
            <person name="Yi C."/>
        </authorList>
    </citation>
    <scope>NUCLEOTIDE SEQUENCE [LARGE SCALE GENOMIC DNA]</scope>
    <source>
        <strain evidence="7 8">XS13</strain>
    </source>
</reference>
<dbReference type="InterPro" id="IPR014757">
    <property type="entry name" value="Tscrpt_reg_IclR_C"/>
</dbReference>
<dbReference type="SUPFAM" id="SSF55781">
    <property type="entry name" value="GAF domain-like"/>
    <property type="match status" value="1"/>
</dbReference>
<dbReference type="PROSITE" id="PS51078">
    <property type="entry name" value="ICLR_ED"/>
    <property type="match status" value="1"/>
</dbReference>
<evidence type="ECO:0000256" key="2">
    <source>
        <dbReference type="ARBA" id="ARBA00023125"/>
    </source>
</evidence>
<feature type="domain" description="IclR-ED" evidence="6">
    <location>
        <begin position="56"/>
        <end position="235"/>
    </location>
</feature>
<dbReference type="PANTHER" id="PTHR30136">
    <property type="entry name" value="HELIX-TURN-HELIX TRANSCRIPTIONAL REGULATOR, ICLR FAMILY"/>
    <property type="match status" value="1"/>
</dbReference>
<dbReference type="PROSITE" id="PS51077">
    <property type="entry name" value="HTH_ICLR"/>
    <property type="match status" value="1"/>
</dbReference>
<evidence type="ECO:0000256" key="1">
    <source>
        <dbReference type="ARBA" id="ARBA00023015"/>
    </source>
</evidence>
<evidence type="ECO:0000259" key="6">
    <source>
        <dbReference type="PROSITE" id="PS51078"/>
    </source>
</evidence>
<feature type="region of interest" description="Disordered" evidence="4">
    <location>
        <begin position="246"/>
        <end position="288"/>
    </location>
</feature>
<dbReference type="PANTHER" id="PTHR30136:SF24">
    <property type="entry name" value="HTH-TYPE TRANSCRIPTIONAL REPRESSOR ALLR"/>
    <property type="match status" value="1"/>
</dbReference>
<dbReference type="InterPro" id="IPR036390">
    <property type="entry name" value="WH_DNA-bd_sf"/>
</dbReference>
<dbReference type="EMBL" id="JBDXMX010000004">
    <property type="protein sequence ID" value="MEO9248045.1"/>
    <property type="molecule type" value="Genomic_DNA"/>
</dbReference>
<dbReference type="Gene3D" id="3.30.450.40">
    <property type="match status" value="1"/>
</dbReference>
<keyword evidence="2" id="KW-0238">DNA-binding</keyword>
<dbReference type="RefSeq" id="WP_347920666.1">
    <property type="nucleotide sequence ID" value="NZ_JBDXMX010000004.1"/>
</dbReference>
<comment type="caution">
    <text evidence="7">The sequence shown here is derived from an EMBL/GenBank/DDBJ whole genome shotgun (WGS) entry which is preliminary data.</text>
</comment>
<dbReference type="SUPFAM" id="SSF46785">
    <property type="entry name" value="Winged helix' DNA-binding domain"/>
    <property type="match status" value="1"/>
</dbReference>
<accession>A0ABV0IIZ0</accession>
<keyword evidence="8" id="KW-1185">Reference proteome</keyword>
<dbReference type="InterPro" id="IPR029016">
    <property type="entry name" value="GAF-like_dom_sf"/>
</dbReference>
<evidence type="ECO:0000256" key="3">
    <source>
        <dbReference type="ARBA" id="ARBA00023163"/>
    </source>
</evidence>
<protein>
    <submittedName>
        <fullName evidence="7">IclR family transcriptional regulator</fullName>
    </submittedName>
</protein>
<feature type="domain" description="HTH iclR-type" evidence="5">
    <location>
        <begin position="1"/>
        <end position="55"/>
    </location>
</feature>
<evidence type="ECO:0000256" key="4">
    <source>
        <dbReference type="SAM" id="MobiDB-lite"/>
    </source>
</evidence>
<dbReference type="Gene3D" id="1.10.10.10">
    <property type="entry name" value="Winged helix-like DNA-binding domain superfamily/Winged helix DNA-binding domain"/>
    <property type="match status" value="1"/>
</dbReference>
<dbReference type="InterPro" id="IPR005471">
    <property type="entry name" value="Tscrpt_reg_IclR_N"/>
</dbReference>